<feature type="domain" description="HTH arsR-type" evidence="4">
    <location>
        <begin position="8"/>
        <end position="102"/>
    </location>
</feature>
<proteinExistence type="predicted"/>
<keyword evidence="1" id="KW-0805">Transcription regulation</keyword>
<dbReference type="SMART" id="SM00418">
    <property type="entry name" value="HTH_ARSR"/>
    <property type="match status" value="1"/>
</dbReference>
<dbReference type="InterPro" id="IPR036390">
    <property type="entry name" value="WH_DNA-bd_sf"/>
</dbReference>
<dbReference type="InterPro" id="IPR051011">
    <property type="entry name" value="Metal_resp_trans_reg"/>
</dbReference>
<dbReference type="Proteomes" id="UP001218579">
    <property type="component" value="Unassembled WGS sequence"/>
</dbReference>
<dbReference type="InterPro" id="IPR011991">
    <property type="entry name" value="ArsR-like_HTH"/>
</dbReference>
<accession>A0ABT5HNU6</accession>
<evidence type="ECO:0000259" key="4">
    <source>
        <dbReference type="PROSITE" id="PS50987"/>
    </source>
</evidence>
<dbReference type="SUPFAM" id="SSF46785">
    <property type="entry name" value="Winged helix' DNA-binding domain"/>
    <property type="match status" value="1"/>
</dbReference>
<evidence type="ECO:0000256" key="1">
    <source>
        <dbReference type="ARBA" id="ARBA00023015"/>
    </source>
</evidence>
<dbReference type="CDD" id="cd00090">
    <property type="entry name" value="HTH_ARSR"/>
    <property type="match status" value="1"/>
</dbReference>
<evidence type="ECO:0000313" key="5">
    <source>
        <dbReference type="EMBL" id="MDC7677693.1"/>
    </source>
</evidence>
<dbReference type="NCBIfam" id="NF033788">
    <property type="entry name" value="HTH_metalloreg"/>
    <property type="match status" value="1"/>
</dbReference>
<comment type="caution">
    <text evidence="5">The sequence shown here is derived from an EMBL/GenBank/DDBJ whole genome shotgun (WGS) entry which is preliminary data.</text>
</comment>
<evidence type="ECO:0000256" key="3">
    <source>
        <dbReference type="ARBA" id="ARBA00023163"/>
    </source>
</evidence>
<evidence type="ECO:0000313" key="6">
    <source>
        <dbReference type="Proteomes" id="UP001218579"/>
    </source>
</evidence>
<dbReference type="RefSeq" id="WP_272746011.1">
    <property type="nucleotide sequence ID" value="NZ_JAQQKV010000004.1"/>
</dbReference>
<dbReference type="EMBL" id="JAQQKV010000004">
    <property type="protein sequence ID" value="MDC7677693.1"/>
    <property type="molecule type" value="Genomic_DNA"/>
</dbReference>
<protein>
    <submittedName>
        <fullName evidence="5">Metalloregulator ArsR/SmtB family transcription factor</fullName>
    </submittedName>
</protein>
<dbReference type="PANTHER" id="PTHR43132">
    <property type="entry name" value="ARSENICAL RESISTANCE OPERON REPRESSOR ARSR-RELATED"/>
    <property type="match status" value="1"/>
</dbReference>
<gene>
    <name evidence="5" type="ORF">PQU98_16235</name>
</gene>
<evidence type="ECO:0000256" key="2">
    <source>
        <dbReference type="ARBA" id="ARBA00023125"/>
    </source>
</evidence>
<sequence length="104" mass="11804">MTQTDLPDDDDVVIELAEIFHLLGDPMRLRIVLRCLAGEAAVGDIAASVGASTALTSHHLRLLKAARLVRFRKQGKQIFYTLSDHHVRHMIEDMRDHIREPDHD</sequence>
<dbReference type="PANTHER" id="PTHR43132:SF6">
    <property type="entry name" value="HTH-TYPE TRANSCRIPTIONAL REPRESSOR CZRA"/>
    <property type="match status" value="1"/>
</dbReference>
<dbReference type="PRINTS" id="PR00778">
    <property type="entry name" value="HTHARSR"/>
</dbReference>
<organism evidence="5 6">
    <name type="scientific">Asticcacaulis machinosus</name>
    <dbReference type="NCBI Taxonomy" id="2984211"/>
    <lineage>
        <taxon>Bacteria</taxon>
        <taxon>Pseudomonadati</taxon>
        <taxon>Pseudomonadota</taxon>
        <taxon>Alphaproteobacteria</taxon>
        <taxon>Caulobacterales</taxon>
        <taxon>Caulobacteraceae</taxon>
        <taxon>Asticcacaulis</taxon>
    </lineage>
</organism>
<dbReference type="Pfam" id="PF01022">
    <property type="entry name" value="HTH_5"/>
    <property type="match status" value="1"/>
</dbReference>
<keyword evidence="3" id="KW-0804">Transcription</keyword>
<dbReference type="InterPro" id="IPR001845">
    <property type="entry name" value="HTH_ArsR_DNA-bd_dom"/>
</dbReference>
<reference evidence="5 6" key="1">
    <citation type="submission" date="2023-01" db="EMBL/GenBank/DDBJ databases">
        <title>Novel species of the genus Asticcacaulis isolated from rivers.</title>
        <authorList>
            <person name="Lu H."/>
        </authorList>
    </citation>
    <scope>NUCLEOTIDE SEQUENCE [LARGE SCALE GENOMIC DNA]</scope>
    <source>
        <strain evidence="5 6">LKC15W</strain>
    </source>
</reference>
<dbReference type="InterPro" id="IPR036388">
    <property type="entry name" value="WH-like_DNA-bd_sf"/>
</dbReference>
<dbReference type="Gene3D" id="1.10.10.10">
    <property type="entry name" value="Winged helix-like DNA-binding domain superfamily/Winged helix DNA-binding domain"/>
    <property type="match status" value="1"/>
</dbReference>
<keyword evidence="6" id="KW-1185">Reference proteome</keyword>
<dbReference type="PROSITE" id="PS50987">
    <property type="entry name" value="HTH_ARSR_2"/>
    <property type="match status" value="1"/>
</dbReference>
<name>A0ABT5HNU6_9CAUL</name>
<keyword evidence="2" id="KW-0238">DNA-binding</keyword>